<dbReference type="AlphaFoldDB" id="A0A2M3ZPC0"/>
<evidence type="ECO:0000313" key="2">
    <source>
        <dbReference type="EMBL" id="MBW30290.1"/>
    </source>
</evidence>
<proteinExistence type="predicted"/>
<feature type="chain" id="PRO_5014701556" evidence="1">
    <location>
        <begin position="17"/>
        <end position="81"/>
    </location>
</feature>
<keyword evidence="1" id="KW-0732">Signal</keyword>
<reference evidence="2" key="1">
    <citation type="submission" date="2018-01" db="EMBL/GenBank/DDBJ databases">
        <title>An insight into the sialome of Amazonian anophelines.</title>
        <authorList>
            <person name="Ribeiro J.M."/>
            <person name="Scarpassa V."/>
            <person name="Calvo E."/>
        </authorList>
    </citation>
    <scope>NUCLEOTIDE SEQUENCE</scope>
    <source>
        <tissue evidence="2">Salivary glands</tissue>
    </source>
</reference>
<evidence type="ECO:0000256" key="1">
    <source>
        <dbReference type="SAM" id="SignalP"/>
    </source>
</evidence>
<name>A0A2M3ZPC0_9DIPT</name>
<dbReference type="EMBL" id="GGFM01009539">
    <property type="protein sequence ID" value="MBW30290.1"/>
    <property type="molecule type" value="Transcribed_RNA"/>
</dbReference>
<protein>
    <submittedName>
        <fullName evidence="2">Putative secreted peptide</fullName>
    </submittedName>
</protein>
<accession>A0A2M3ZPC0</accession>
<organism evidence="2">
    <name type="scientific">Anopheles braziliensis</name>
    <dbReference type="NCBI Taxonomy" id="58242"/>
    <lineage>
        <taxon>Eukaryota</taxon>
        <taxon>Metazoa</taxon>
        <taxon>Ecdysozoa</taxon>
        <taxon>Arthropoda</taxon>
        <taxon>Hexapoda</taxon>
        <taxon>Insecta</taxon>
        <taxon>Pterygota</taxon>
        <taxon>Neoptera</taxon>
        <taxon>Endopterygota</taxon>
        <taxon>Diptera</taxon>
        <taxon>Nematocera</taxon>
        <taxon>Culicoidea</taxon>
        <taxon>Culicidae</taxon>
        <taxon>Anophelinae</taxon>
        <taxon>Anopheles</taxon>
    </lineage>
</organism>
<feature type="signal peptide" evidence="1">
    <location>
        <begin position="1"/>
        <end position="16"/>
    </location>
</feature>
<sequence length="81" mass="9050">MLLLLLLLMMLVVVLVSVLFRFLLLCSGIADTDDGSGTEASGRGVGSRCRPASTAMWWHFRCTSMWCSRYVTASSKDWCLR</sequence>